<gene>
    <name evidence="2" type="ORF">OLW01_14230</name>
</gene>
<feature type="signal peptide" evidence="1">
    <location>
        <begin position="1"/>
        <end position="18"/>
    </location>
</feature>
<evidence type="ECO:0000313" key="3">
    <source>
        <dbReference type="Proteomes" id="UP001163726"/>
    </source>
</evidence>
<evidence type="ECO:0000256" key="1">
    <source>
        <dbReference type="SAM" id="SignalP"/>
    </source>
</evidence>
<name>A0ABY7AQR0_9ALTE</name>
<keyword evidence="2" id="KW-0614">Plasmid</keyword>
<feature type="chain" id="PRO_5046840812" evidence="1">
    <location>
        <begin position="19"/>
        <end position="711"/>
    </location>
</feature>
<evidence type="ECO:0000313" key="2">
    <source>
        <dbReference type="EMBL" id="WAJ71883.1"/>
    </source>
</evidence>
<dbReference type="RefSeq" id="WP_268076604.1">
    <property type="nucleotide sequence ID" value="NZ_CP109966.1"/>
</dbReference>
<accession>A0ABY7AQR0</accession>
<dbReference type="EMBL" id="CP109966">
    <property type="protein sequence ID" value="WAJ71883.1"/>
    <property type="molecule type" value="Genomic_DNA"/>
</dbReference>
<proteinExistence type="predicted"/>
<sequence length="711" mass="79393">MKKLLLPMLIAAAPYCWADGHQHNSIVLDAIDDFSVSDSANVPYYKDAGNDSLAIDARISDYRTLFAQATTKFTGETGQYDITITVLTEEDGEPIYRLLVNEKIVATYRSSYIGEDSPQDLKPEKHTWANISLNQGDKLSIESIADTNGEIPEHGGTAWARGRWQQLEMTQAGKLSLERPHFNHDSDLLIAQFDLLPDADDVHAIAALGSMLQHDDLKKVNLISVAGTTGTQTGSYLNANALFNMAFGQENLNWTDARADWQKSVLMIRDRVKARLANGGKVWVQEAGQSDFTRDWIDALLTAGINPSVIKNNVIVVQHSNWNEKKTTPEDLAYVKKMTDYRAINDGNKALKKFVRKNRRGEFTPKYVDENPKWIKHAVSAKNSNQKARQLWTEADKIVKDSGFSADYSVMPEGGVDFSDIVEAWWILELGQPAISVHAFWERYVTDVELDSINPPKGRLAVVIDGNSPDPDDIGATPVMLGLLQKADLNDRLVHLSHSCDLDPTKNKGYQIGKADELRRQKILHQLSGKGIELFGPFNHLADYYNCRVDQAGATADLVKAINASTKTDPLWIIEAGEPDLIGYALENSNPKAHKNVHVVSHHPANDDSGDYFTWQKILDFGVTEHQIGDQNLGLQTPMAPWDWAKDHQDPGMRFIWEMLAYAEQDGVVPFQTNKFDCSDAGMIYWWITGANKGGNKDSTADDIIDMLLQR</sequence>
<reference evidence="2" key="1">
    <citation type="submission" date="2022-10" db="EMBL/GenBank/DDBJ databases">
        <title>Catenovulum adriacola sp. nov. isolated in the Harbour of Susak.</title>
        <authorList>
            <person name="Schoch T."/>
            <person name="Reich S.J."/>
            <person name="Stoeferle S."/>
            <person name="Flaiz M."/>
            <person name="Kazda M."/>
            <person name="Riedel C.U."/>
            <person name="Duerre P."/>
        </authorList>
    </citation>
    <scope>NUCLEOTIDE SEQUENCE</scope>
    <source>
        <strain evidence="2">TS8</strain>
        <plasmid evidence="2">pCadTS8_1</plasmid>
    </source>
</reference>
<organism evidence="2 3">
    <name type="scientific">Catenovulum adriaticum</name>
    <dbReference type="NCBI Taxonomy" id="2984846"/>
    <lineage>
        <taxon>Bacteria</taxon>
        <taxon>Pseudomonadati</taxon>
        <taxon>Pseudomonadota</taxon>
        <taxon>Gammaproteobacteria</taxon>
        <taxon>Alteromonadales</taxon>
        <taxon>Alteromonadaceae</taxon>
        <taxon>Catenovulum</taxon>
    </lineage>
</organism>
<dbReference type="Proteomes" id="UP001163726">
    <property type="component" value="Plasmid pCadTS8_1"/>
</dbReference>
<keyword evidence="1" id="KW-0732">Signal</keyword>
<protein>
    <submittedName>
        <fullName evidence="2">Uncharacterized protein</fullName>
    </submittedName>
</protein>
<geneLocation type="plasmid" evidence="2 3">
    <name>pCadTS8_1</name>
</geneLocation>
<keyword evidence="3" id="KW-1185">Reference proteome</keyword>